<dbReference type="AlphaFoldDB" id="A0ABD2XLF4"/>
<protein>
    <submittedName>
        <fullName evidence="1">Uncharacterized protein</fullName>
    </submittedName>
</protein>
<reference evidence="1 2" key="1">
    <citation type="journal article" date="2024" name="bioRxiv">
        <title>A reference genome for Trichogramma kaykai: A tiny desert-dwelling parasitoid wasp with competing sex-ratio distorters.</title>
        <authorList>
            <person name="Culotta J."/>
            <person name="Lindsey A.R."/>
        </authorList>
    </citation>
    <scope>NUCLEOTIDE SEQUENCE [LARGE SCALE GENOMIC DNA]</scope>
    <source>
        <strain evidence="1 2">KSX58</strain>
    </source>
</reference>
<gene>
    <name evidence="1" type="ORF">TKK_001532</name>
</gene>
<dbReference type="Proteomes" id="UP001627154">
    <property type="component" value="Unassembled WGS sequence"/>
</dbReference>
<evidence type="ECO:0000313" key="1">
    <source>
        <dbReference type="EMBL" id="KAL3406147.1"/>
    </source>
</evidence>
<dbReference type="EMBL" id="JBJJXI010000019">
    <property type="protein sequence ID" value="KAL3406147.1"/>
    <property type="molecule type" value="Genomic_DNA"/>
</dbReference>
<organism evidence="1 2">
    <name type="scientific">Trichogramma kaykai</name>
    <dbReference type="NCBI Taxonomy" id="54128"/>
    <lineage>
        <taxon>Eukaryota</taxon>
        <taxon>Metazoa</taxon>
        <taxon>Ecdysozoa</taxon>
        <taxon>Arthropoda</taxon>
        <taxon>Hexapoda</taxon>
        <taxon>Insecta</taxon>
        <taxon>Pterygota</taxon>
        <taxon>Neoptera</taxon>
        <taxon>Endopterygota</taxon>
        <taxon>Hymenoptera</taxon>
        <taxon>Apocrita</taxon>
        <taxon>Proctotrupomorpha</taxon>
        <taxon>Chalcidoidea</taxon>
        <taxon>Trichogrammatidae</taxon>
        <taxon>Trichogramma</taxon>
    </lineage>
</organism>
<name>A0ABD2XLF4_9HYME</name>
<sequence length="119" mass="14175">MGKKWVAPNKILEEHFQSFIQLCRSRRQEIETGNIVNESWRKFFVEKAKTQSTKRFVEKYPPYVSKIWATETTYMVFKDSLYRTQNEPIPALTAITAGSPKKCWRRKIENFPEKGKRIE</sequence>
<evidence type="ECO:0000313" key="2">
    <source>
        <dbReference type="Proteomes" id="UP001627154"/>
    </source>
</evidence>
<keyword evidence="2" id="KW-1185">Reference proteome</keyword>
<proteinExistence type="predicted"/>
<comment type="caution">
    <text evidence="1">The sequence shown here is derived from an EMBL/GenBank/DDBJ whole genome shotgun (WGS) entry which is preliminary data.</text>
</comment>
<accession>A0ABD2XLF4</accession>